<dbReference type="CDD" id="cd00438">
    <property type="entry name" value="cupin_RmlC"/>
    <property type="match status" value="1"/>
</dbReference>
<dbReference type="GO" id="GO:0019305">
    <property type="term" value="P:dTDP-rhamnose biosynthetic process"/>
    <property type="evidence" value="ECO:0007669"/>
    <property type="project" value="UniProtKB-UniRule"/>
</dbReference>
<sequence>MEVEQTGFPGLLVITPRVFSDERGFFKETYQEERYKEAGVDASFVQDNASRSTAGILRGLHYQIQHPQAKLVHVMEGEILDVCVDLRKNSPTFGQSYSIRLTGENHKQLYVPPGFAHGFYVMSPQVDFVYKCGDYYYPEHDRTLLWNDPDLGIDWPLSGEPLLSEKDRRGLPLKECEVFESL</sequence>
<dbReference type="InterPro" id="IPR014710">
    <property type="entry name" value="RmlC-like_jellyroll"/>
</dbReference>
<evidence type="ECO:0000313" key="9">
    <source>
        <dbReference type="Proteomes" id="UP000320421"/>
    </source>
</evidence>
<dbReference type="UniPathway" id="UPA00124"/>
<dbReference type="Pfam" id="PF00908">
    <property type="entry name" value="dTDP_sugar_isom"/>
    <property type="match status" value="1"/>
</dbReference>
<organism evidence="8 9">
    <name type="scientific">Gimesia chilikensis</name>
    <dbReference type="NCBI Taxonomy" id="2605989"/>
    <lineage>
        <taxon>Bacteria</taxon>
        <taxon>Pseudomonadati</taxon>
        <taxon>Planctomycetota</taxon>
        <taxon>Planctomycetia</taxon>
        <taxon>Planctomycetales</taxon>
        <taxon>Planctomycetaceae</taxon>
        <taxon>Gimesia</taxon>
    </lineage>
</organism>
<dbReference type="EC" id="5.1.3.13" evidence="3 7"/>
<dbReference type="AlphaFoldDB" id="A0A517PR80"/>
<evidence type="ECO:0000313" key="8">
    <source>
        <dbReference type="EMBL" id="QDT21884.1"/>
    </source>
</evidence>
<dbReference type="Gene3D" id="2.60.120.10">
    <property type="entry name" value="Jelly Rolls"/>
    <property type="match status" value="1"/>
</dbReference>
<evidence type="ECO:0000256" key="4">
    <source>
        <dbReference type="ARBA" id="ARBA00019595"/>
    </source>
</evidence>
<keyword evidence="9" id="KW-1185">Reference proteome</keyword>
<evidence type="ECO:0000256" key="5">
    <source>
        <dbReference type="PIRSR" id="PIRSR600888-1"/>
    </source>
</evidence>
<gene>
    <name evidence="8" type="primary">rmlC</name>
    <name evidence="8" type="ORF">HG66A1_36890</name>
</gene>
<feature type="active site" description="Proton acceptor" evidence="5">
    <location>
        <position position="61"/>
    </location>
</feature>
<dbReference type="NCBIfam" id="TIGR01221">
    <property type="entry name" value="rmlC"/>
    <property type="match status" value="1"/>
</dbReference>
<keyword evidence="7 8" id="KW-0413">Isomerase</keyword>
<dbReference type="InterPro" id="IPR000888">
    <property type="entry name" value="RmlC-like"/>
</dbReference>
<dbReference type="GO" id="GO:0008830">
    <property type="term" value="F:dTDP-4-dehydrorhamnose 3,5-epimerase activity"/>
    <property type="evidence" value="ECO:0007669"/>
    <property type="project" value="UniProtKB-UniRule"/>
</dbReference>
<name>A0A517PR80_9PLAN</name>
<reference evidence="8 9" key="1">
    <citation type="submission" date="2019-02" db="EMBL/GenBank/DDBJ databases">
        <title>Deep-cultivation of Planctomycetes and their phenomic and genomic characterization uncovers novel biology.</title>
        <authorList>
            <person name="Wiegand S."/>
            <person name="Jogler M."/>
            <person name="Boedeker C."/>
            <person name="Pinto D."/>
            <person name="Vollmers J."/>
            <person name="Rivas-Marin E."/>
            <person name="Kohn T."/>
            <person name="Peeters S.H."/>
            <person name="Heuer A."/>
            <person name="Rast P."/>
            <person name="Oberbeckmann S."/>
            <person name="Bunk B."/>
            <person name="Jeske O."/>
            <person name="Meyerdierks A."/>
            <person name="Storesund J.E."/>
            <person name="Kallscheuer N."/>
            <person name="Luecker S."/>
            <person name="Lage O.M."/>
            <person name="Pohl T."/>
            <person name="Merkel B.J."/>
            <person name="Hornburger P."/>
            <person name="Mueller R.-W."/>
            <person name="Bruemmer F."/>
            <person name="Labrenz M."/>
            <person name="Spormann A.M."/>
            <person name="Op den Camp H."/>
            <person name="Overmann J."/>
            <person name="Amann R."/>
            <person name="Jetten M.S.M."/>
            <person name="Mascher T."/>
            <person name="Medema M.H."/>
            <person name="Devos D.P."/>
            <person name="Kaster A.-K."/>
            <person name="Ovreas L."/>
            <person name="Rohde M."/>
            <person name="Galperin M.Y."/>
            <person name="Jogler C."/>
        </authorList>
    </citation>
    <scope>NUCLEOTIDE SEQUENCE [LARGE SCALE GENOMIC DNA]</scope>
    <source>
        <strain evidence="8 9">HG66A1</strain>
    </source>
</reference>
<dbReference type="PANTHER" id="PTHR21047">
    <property type="entry name" value="DTDP-6-DEOXY-D-GLUCOSE-3,5 EPIMERASE"/>
    <property type="match status" value="1"/>
</dbReference>
<proteinExistence type="inferred from homology"/>
<dbReference type="PANTHER" id="PTHR21047:SF2">
    <property type="entry name" value="THYMIDINE DIPHOSPHO-4-KETO-RHAMNOSE 3,5-EPIMERASE"/>
    <property type="match status" value="1"/>
</dbReference>
<evidence type="ECO:0000256" key="3">
    <source>
        <dbReference type="ARBA" id="ARBA00012098"/>
    </source>
</evidence>
<dbReference type="Proteomes" id="UP000320421">
    <property type="component" value="Chromosome"/>
</dbReference>
<comment type="catalytic activity">
    <reaction evidence="1 7">
        <text>dTDP-4-dehydro-6-deoxy-alpha-D-glucose = dTDP-4-dehydro-beta-L-rhamnose</text>
        <dbReference type="Rhea" id="RHEA:16969"/>
        <dbReference type="ChEBI" id="CHEBI:57649"/>
        <dbReference type="ChEBI" id="CHEBI:62830"/>
        <dbReference type="EC" id="5.1.3.13"/>
    </reaction>
</comment>
<evidence type="ECO:0000256" key="1">
    <source>
        <dbReference type="ARBA" id="ARBA00001298"/>
    </source>
</evidence>
<dbReference type="RefSeq" id="WP_145186888.1">
    <property type="nucleotide sequence ID" value="NZ_CP036266.1"/>
</dbReference>
<dbReference type="SUPFAM" id="SSF51182">
    <property type="entry name" value="RmlC-like cupins"/>
    <property type="match status" value="1"/>
</dbReference>
<evidence type="ECO:0000256" key="7">
    <source>
        <dbReference type="RuleBase" id="RU364069"/>
    </source>
</evidence>
<dbReference type="GO" id="GO:0000271">
    <property type="term" value="P:polysaccharide biosynthetic process"/>
    <property type="evidence" value="ECO:0007669"/>
    <property type="project" value="TreeGrafter"/>
</dbReference>
<comment type="subunit">
    <text evidence="7">Homodimer.</text>
</comment>
<dbReference type="GO" id="GO:0005829">
    <property type="term" value="C:cytosol"/>
    <property type="evidence" value="ECO:0007669"/>
    <property type="project" value="TreeGrafter"/>
</dbReference>
<comment type="pathway">
    <text evidence="7">Carbohydrate biosynthesis; dTDP-L-rhamnose biosynthesis.</text>
</comment>
<dbReference type="EMBL" id="CP036266">
    <property type="protein sequence ID" value="QDT21884.1"/>
    <property type="molecule type" value="Genomic_DNA"/>
</dbReference>
<evidence type="ECO:0000256" key="6">
    <source>
        <dbReference type="PIRSR" id="PIRSR600888-3"/>
    </source>
</evidence>
<protein>
    <recommendedName>
        <fullName evidence="4 7">dTDP-4-dehydrorhamnose 3,5-epimerase</fullName>
        <ecNumber evidence="3 7">5.1.3.13</ecNumber>
    </recommendedName>
    <alternativeName>
        <fullName evidence="7">Thymidine diphospho-4-keto-rhamnose 3,5-epimerase</fullName>
    </alternativeName>
</protein>
<comment type="function">
    <text evidence="2 7">Catalyzes the epimerization of the C3' and C5'positions of dTDP-6-deoxy-D-xylo-4-hexulose, forming dTDP-6-deoxy-L-lyxo-4-hexulose.</text>
</comment>
<dbReference type="InterPro" id="IPR011051">
    <property type="entry name" value="RmlC_Cupin_sf"/>
</dbReference>
<accession>A0A517PR80</accession>
<dbReference type="OrthoDB" id="9800680at2"/>
<evidence type="ECO:0000256" key="2">
    <source>
        <dbReference type="ARBA" id="ARBA00001997"/>
    </source>
</evidence>
<feature type="site" description="Participates in a stacking interaction with the thymidine ring of dTDP-4-oxo-6-deoxyglucose" evidence="6">
    <location>
        <position position="136"/>
    </location>
</feature>
<comment type="similarity">
    <text evidence="7">Belongs to the dTDP-4-dehydrorhamnose 3,5-epimerase family.</text>
</comment>
<feature type="active site" description="Proton donor" evidence="5">
    <location>
        <position position="130"/>
    </location>
</feature>